<dbReference type="OrthoDB" id="9944853at2759"/>
<name>A0A8J1TE43_OWEFU</name>
<organism evidence="1 2">
    <name type="scientific">Owenia fusiformis</name>
    <name type="common">Polychaete worm</name>
    <dbReference type="NCBI Taxonomy" id="6347"/>
    <lineage>
        <taxon>Eukaryota</taxon>
        <taxon>Metazoa</taxon>
        <taxon>Spiralia</taxon>
        <taxon>Lophotrochozoa</taxon>
        <taxon>Annelida</taxon>
        <taxon>Polychaeta</taxon>
        <taxon>Sedentaria</taxon>
        <taxon>Canalipalpata</taxon>
        <taxon>Sabellida</taxon>
        <taxon>Oweniida</taxon>
        <taxon>Oweniidae</taxon>
        <taxon>Owenia</taxon>
    </lineage>
</organism>
<evidence type="ECO:0000313" key="2">
    <source>
        <dbReference type="Proteomes" id="UP000749559"/>
    </source>
</evidence>
<dbReference type="PANTHER" id="PTHR24020">
    <property type="entry name" value="COLLAGEN ALPHA"/>
    <property type="match status" value="1"/>
</dbReference>
<sequence>MHDVFVDEETNLESTDRRTCWYMGHKVSVGVHYKGVAAILNLIRSNKNNLFYCSSSIKLAAHLEIGCLFNAEQKLFIKMKLILLATSLLLCSLHTSEAVGINSLKAVYDVLDPALWYKLQRGEVKLGEGEMQARAGFEFNLTDAFWADKCVPKSRLETYGDYCFIVQTSCRESEARRAEVLKSAKNDILEIIKKADISTFSLVTYSKDAKVELSWSSDVGQIGNILDNRQEGTCDDCKAETHKALDACNNLFKQKEKDEAPDNIIIFTDGISIDNKYNMENSRKLTNDKAFDIKNQKQHPISSIQVIRIHPTESPVERTGVDEWKPISYTNTPDTFPANTVVCPNLGVQKDQSVELVLGEISIPLEDQVPCCTADVVFIVDRSNSITKPDLSDLLEFLDDFLKASKILSPTAVDRINYLQIAILSYNRRVYTHAKLGQYGKEGLIKAARKIPRKTATYTQTHIALAAAQKELQSSRARPNVRKIVVICTDGRTWKANRRVVDSGADTIKAAQKLKDIGAEIYVAGLPNHKENNDGYEREWKKIGSEPINCTVVNMQIPGASFKDLIWVGIHLTEEICINNKKKSCKWDEK</sequence>
<dbReference type="Pfam" id="PF00092">
    <property type="entry name" value="VWA"/>
    <property type="match status" value="1"/>
</dbReference>
<evidence type="ECO:0000313" key="1">
    <source>
        <dbReference type="EMBL" id="CAH1798447.1"/>
    </source>
</evidence>
<dbReference type="InterPro" id="IPR050525">
    <property type="entry name" value="ECM_Assembly_Org"/>
</dbReference>
<proteinExistence type="predicted"/>
<dbReference type="InterPro" id="IPR036465">
    <property type="entry name" value="vWFA_dom_sf"/>
</dbReference>
<dbReference type="SUPFAM" id="SSF53300">
    <property type="entry name" value="vWA-like"/>
    <property type="match status" value="2"/>
</dbReference>
<dbReference type="AlphaFoldDB" id="A0A8J1TE43"/>
<dbReference type="PRINTS" id="PR00453">
    <property type="entry name" value="VWFADOMAIN"/>
</dbReference>
<dbReference type="EMBL" id="CAIIXF020000011">
    <property type="protein sequence ID" value="CAH1798447.1"/>
    <property type="molecule type" value="Genomic_DNA"/>
</dbReference>
<keyword evidence="2" id="KW-1185">Reference proteome</keyword>
<protein>
    <submittedName>
        <fullName evidence="1">Uncharacterized protein</fullName>
    </submittedName>
</protein>
<dbReference type="Proteomes" id="UP000749559">
    <property type="component" value="Unassembled WGS sequence"/>
</dbReference>
<dbReference type="InterPro" id="IPR002035">
    <property type="entry name" value="VWF_A"/>
</dbReference>
<dbReference type="PROSITE" id="PS50234">
    <property type="entry name" value="VWFA"/>
    <property type="match status" value="2"/>
</dbReference>
<accession>A0A8J1TE43</accession>
<reference evidence="1" key="1">
    <citation type="submission" date="2022-03" db="EMBL/GenBank/DDBJ databases">
        <authorList>
            <person name="Martin C."/>
        </authorList>
    </citation>
    <scope>NUCLEOTIDE SEQUENCE</scope>
</reference>
<dbReference type="SMART" id="SM00327">
    <property type="entry name" value="VWA"/>
    <property type="match status" value="1"/>
</dbReference>
<dbReference type="Pfam" id="PF13519">
    <property type="entry name" value="VWA_2"/>
    <property type="match status" value="1"/>
</dbReference>
<dbReference type="Gene3D" id="3.40.50.410">
    <property type="entry name" value="von Willebrand factor, type A domain"/>
    <property type="match status" value="2"/>
</dbReference>
<gene>
    <name evidence="1" type="ORF">OFUS_LOCUS22595</name>
</gene>
<dbReference type="PANTHER" id="PTHR24020:SF84">
    <property type="entry name" value="VWFA DOMAIN-CONTAINING PROTEIN"/>
    <property type="match status" value="1"/>
</dbReference>
<comment type="caution">
    <text evidence="1">The sequence shown here is derived from an EMBL/GenBank/DDBJ whole genome shotgun (WGS) entry which is preliminary data.</text>
</comment>
<dbReference type="CDD" id="cd01450">
    <property type="entry name" value="vWFA_subfamily_ECM"/>
    <property type="match status" value="1"/>
</dbReference>